<dbReference type="GO" id="GO:0001228">
    <property type="term" value="F:DNA-binding transcription activator activity, RNA polymerase II-specific"/>
    <property type="evidence" value="ECO:0007669"/>
    <property type="project" value="TreeGrafter"/>
</dbReference>
<dbReference type="SMART" id="SM00338">
    <property type="entry name" value="BRLZ"/>
    <property type="match status" value="1"/>
</dbReference>
<evidence type="ECO:0000313" key="5">
    <source>
        <dbReference type="EMBL" id="KAG2199707.1"/>
    </source>
</evidence>
<dbReference type="EMBL" id="JAEPRD010000092">
    <property type="protein sequence ID" value="KAG2199707.1"/>
    <property type="molecule type" value="Genomic_DNA"/>
</dbReference>
<feature type="region of interest" description="Disordered" evidence="3">
    <location>
        <begin position="1"/>
        <end position="107"/>
    </location>
</feature>
<dbReference type="PROSITE" id="PS00036">
    <property type="entry name" value="BZIP_BASIC"/>
    <property type="match status" value="1"/>
</dbReference>
<feature type="domain" description="BZIP" evidence="4">
    <location>
        <begin position="99"/>
        <end position="114"/>
    </location>
</feature>
<dbReference type="PANTHER" id="PTHR40621">
    <property type="entry name" value="TRANSCRIPTION FACTOR KAPC-RELATED"/>
    <property type="match status" value="1"/>
</dbReference>
<dbReference type="AlphaFoldDB" id="A0A8H7QWM7"/>
<dbReference type="Proteomes" id="UP000603453">
    <property type="component" value="Unassembled WGS sequence"/>
</dbReference>
<dbReference type="OrthoDB" id="2593073at2759"/>
<dbReference type="GO" id="GO:0000976">
    <property type="term" value="F:transcription cis-regulatory region binding"/>
    <property type="evidence" value="ECO:0007669"/>
    <property type="project" value="InterPro"/>
</dbReference>
<sequence length="397" mass="44840">MANDMQPNTMPAKSTQQVARINPDNNVENQSIQISTVTDSNEQDKVLHKKDFRYMNNDDSNSVMSHDEDDQSIDSGKKLGRKPVGEEDDDPELEEHQIKRKAQNRAAQRAFRERKELYVKELENKIRQVQNSHHHATTQLYQENQQLRFIIYRLELEISNLKGTTIDNRSESCLLSVGPPPDLKAFLPSPPPKFSSLIPLQIRPSSVEGTLKIIPNASPEKKRKKPDHHEESSNTATKRTEAKKTLSRKSNSVSSKSAPSNASSQQFTFSITTPATLRATSNNESARKSEQIEAVQLYPDHSHPANYLLERNHRRPKTDMTPALSPTNFSSNDSVISSSSDEDDKTSHNKTKEFTDVLLDIVDDFDFSEFTSEDISAPDLAFNSLLESPSDQSWATY</sequence>
<feature type="compositionally biased region" description="Low complexity" evidence="3">
    <location>
        <begin position="248"/>
        <end position="264"/>
    </location>
</feature>
<dbReference type="InterPro" id="IPR046347">
    <property type="entry name" value="bZIP_sf"/>
</dbReference>
<organism evidence="5 6">
    <name type="scientific">Mucor saturninus</name>
    <dbReference type="NCBI Taxonomy" id="64648"/>
    <lineage>
        <taxon>Eukaryota</taxon>
        <taxon>Fungi</taxon>
        <taxon>Fungi incertae sedis</taxon>
        <taxon>Mucoromycota</taxon>
        <taxon>Mucoromycotina</taxon>
        <taxon>Mucoromycetes</taxon>
        <taxon>Mucorales</taxon>
        <taxon>Mucorineae</taxon>
        <taxon>Mucoraceae</taxon>
        <taxon>Mucor</taxon>
    </lineage>
</organism>
<dbReference type="CDD" id="cd14688">
    <property type="entry name" value="bZIP_YAP"/>
    <property type="match status" value="1"/>
</dbReference>
<comment type="subcellular location">
    <subcellularLocation>
        <location evidence="1">Nucleus</location>
    </subcellularLocation>
</comment>
<dbReference type="Gene3D" id="1.20.5.170">
    <property type="match status" value="1"/>
</dbReference>
<feature type="compositionally biased region" description="Polar residues" evidence="3">
    <location>
        <begin position="1"/>
        <end position="40"/>
    </location>
</feature>
<evidence type="ECO:0000256" key="3">
    <source>
        <dbReference type="SAM" id="MobiDB-lite"/>
    </source>
</evidence>
<dbReference type="SUPFAM" id="SSF57959">
    <property type="entry name" value="Leucine zipper domain"/>
    <property type="match status" value="1"/>
</dbReference>
<feature type="region of interest" description="Disordered" evidence="3">
    <location>
        <begin position="209"/>
        <end position="269"/>
    </location>
</feature>
<name>A0A8H7QWM7_9FUNG</name>
<evidence type="ECO:0000256" key="2">
    <source>
        <dbReference type="ARBA" id="ARBA00023242"/>
    </source>
</evidence>
<dbReference type="InterPro" id="IPR004827">
    <property type="entry name" value="bZIP"/>
</dbReference>
<feature type="region of interest" description="Disordered" evidence="3">
    <location>
        <begin position="317"/>
        <end position="348"/>
    </location>
</feature>
<proteinExistence type="predicted"/>
<dbReference type="GO" id="GO:0090575">
    <property type="term" value="C:RNA polymerase II transcription regulator complex"/>
    <property type="evidence" value="ECO:0007669"/>
    <property type="project" value="TreeGrafter"/>
</dbReference>
<feature type="compositionally biased region" description="Basic and acidic residues" evidence="3">
    <location>
        <begin position="227"/>
        <end position="244"/>
    </location>
</feature>
<gene>
    <name evidence="5" type="ORF">INT47_012843</name>
</gene>
<comment type="caution">
    <text evidence="5">The sequence shown here is derived from an EMBL/GenBank/DDBJ whole genome shotgun (WGS) entry which is preliminary data.</text>
</comment>
<dbReference type="PANTHER" id="PTHR40621:SF6">
    <property type="entry name" value="AP-1-LIKE TRANSCRIPTION FACTOR YAP1-RELATED"/>
    <property type="match status" value="1"/>
</dbReference>
<evidence type="ECO:0000256" key="1">
    <source>
        <dbReference type="ARBA" id="ARBA00004123"/>
    </source>
</evidence>
<protein>
    <recommendedName>
        <fullName evidence="4">BZIP domain-containing protein</fullName>
    </recommendedName>
</protein>
<keyword evidence="6" id="KW-1185">Reference proteome</keyword>
<keyword evidence="2" id="KW-0539">Nucleus</keyword>
<dbReference type="InterPro" id="IPR050936">
    <property type="entry name" value="AP-1-like"/>
</dbReference>
<feature type="compositionally biased region" description="Low complexity" evidence="3">
    <location>
        <begin position="330"/>
        <end position="339"/>
    </location>
</feature>
<evidence type="ECO:0000259" key="4">
    <source>
        <dbReference type="PROSITE" id="PS00036"/>
    </source>
</evidence>
<reference evidence="5" key="1">
    <citation type="submission" date="2020-12" db="EMBL/GenBank/DDBJ databases">
        <title>Metabolic potential, ecology and presence of endohyphal bacteria is reflected in genomic diversity of Mucoromycotina.</title>
        <authorList>
            <person name="Muszewska A."/>
            <person name="Okrasinska A."/>
            <person name="Steczkiewicz K."/>
            <person name="Drgas O."/>
            <person name="Orlowska M."/>
            <person name="Perlinska-Lenart U."/>
            <person name="Aleksandrzak-Piekarczyk T."/>
            <person name="Szatraj K."/>
            <person name="Zielenkiewicz U."/>
            <person name="Pilsyk S."/>
            <person name="Malc E."/>
            <person name="Mieczkowski P."/>
            <person name="Kruszewska J.S."/>
            <person name="Biernat P."/>
            <person name="Pawlowska J."/>
        </authorList>
    </citation>
    <scope>NUCLEOTIDE SEQUENCE</scope>
    <source>
        <strain evidence="5">WA0000017839</strain>
    </source>
</reference>
<evidence type="ECO:0000313" key="6">
    <source>
        <dbReference type="Proteomes" id="UP000603453"/>
    </source>
</evidence>
<accession>A0A8H7QWM7</accession>